<organism evidence="1 2">
    <name type="scientific">Mesorhizobium alhagi CCNWXJ12-2</name>
    <dbReference type="NCBI Taxonomy" id="1107882"/>
    <lineage>
        <taxon>Bacteria</taxon>
        <taxon>Pseudomonadati</taxon>
        <taxon>Pseudomonadota</taxon>
        <taxon>Alphaproteobacteria</taxon>
        <taxon>Hyphomicrobiales</taxon>
        <taxon>Phyllobacteriaceae</taxon>
        <taxon>Allomesorhizobium</taxon>
    </lineage>
</organism>
<evidence type="ECO:0000313" key="2">
    <source>
        <dbReference type="Proteomes" id="UP000003250"/>
    </source>
</evidence>
<dbReference type="AlphaFoldDB" id="H0I1N1"/>
<evidence type="ECO:0000313" key="1">
    <source>
        <dbReference type="EMBL" id="EHK53095.1"/>
    </source>
</evidence>
<protein>
    <submittedName>
        <fullName evidence="1">Uncharacterized protein</fullName>
    </submittedName>
</protein>
<keyword evidence="2" id="KW-1185">Reference proteome</keyword>
<reference evidence="1 2" key="1">
    <citation type="journal article" date="2012" name="J. Bacteriol.">
        <title>Draft Genome Sequence of Mesorhizobium alhagi CCNWXJ12-2T, a Novel Salt-Resistant Species Isolated from the Desert of Northwestern China.</title>
        <authorList>
            <person name="Zhou M."/>
            <person name="Chen W."/>
            <person name="Chen H."/>
            <person name="Wei G."/>
        </authorList>
    </citation>
    <scope>NUCLEOTIDE SEQUENCE [LARGE SCALE GENOMIC DNA]</scope>
    <source>
        <strain evidence="1 2">CCNWXJ12-2</strain>
    </source>
</reference>
<dbReference type="Proteomes" id="UP000003250">
    <property type="component" value="Unassembled WGS sequence"/>
</dbReference>
<sequence>MVQMTDFRMTLKYEARDIAYAEQHRATELKRAITLLDERKAKLLTELDEAVSARARRDSYHPIIDDTYQCPVCWIKKSEQSPLVPSARSSDDDSYRCRLCEHEVIHEM</sequence>
<accession>H0I1N1</accession>
<name>H0I1N1_9HYPH</name>
<dbReference type="EMBL" id="AHAM01000286">
    <property type="protein sequence ID" value="EHK53095.1"/>
    <property type="molecule type" value="Genomic_DNA"/>
</dbReference>
<proteinExistence type="predicted"/>
<gene>
    <name evidence="1" type="ORF">MAXJ12_31844</name>
</gene>